<comment type="caution">
    <text evidence="1">The sequence shown here is derived from an EMBL/GenBank/DDBJ whole genome shotgun (WGS) entry which is preliminary data.</text>
</comment>
<gene>
    <name evidence="1" type="ORF">F5876DRAFT_22428</name>
</gene>
<sequence>GTSISFVGVTPPSNESTTFLVVIDSDANYTATYPTSVVGGMWYTSPRVADQATYHGINLYGMDQIIADYVLVTAGSQTNLTDQTIFVDDSNPEIAWSGQWWSADNYQVVTGAYDLTPAGNGTHTSSSAGDTFTFSFAGTTINVYGIMSWGSTGSVKASFNVDGYTTSQTFTANTAANNGLTNSTNYPFYSNTSLSSGNHTLTVNVTSVSGNLPFIVDYLTYQPNFDNIDSKPNF</sequence>
<keyword evidence="2" id="KW-1185">Reference proteome</keyword>
<feature type="non-terminal residue" evidence="1">
    <location>
        <position position="234"/>
    </location>
</feature>
<feature type="non-terminal residue" evidence="1">
    <location>
        <position position="1"/>
    </location>
</feature>
<accession>A0ACC1UCA4</accession>
<evidence type="ECO:0000313" key="1">
    <source>
        <dbReference type="EMBL" id="KAJ3814667.1"/>
    </source>
</evidence>
<reference evidence="1" key="1">
    <citation type="submission" date="2022-09" db="EMBL/GenBank/DDBJ databases">
        <title>A Global Phylogenomic Analysis of the Shiitake Genus Lentinula.</title>
        <authorList>
            <consortium name="DOE Joint Genome Institute"/>
            <person name="Sierra-Patev S."/>
            <person name="Min B."/>
            <person name="Naranjo-Ortiz M."/>
            <person name="Looney B."/>
            <person name="Konkel Z."/>
            <person name="Slot J.C."/>
            <person name="Sakamoto Y."/>
            <person name="Steenwyk J.L."/>
            <person name="Rokas A."/>
            <person name="Carro J."/>
            <person name="Camarero S."/>
            <person name="Ferreira P."/>
            <person name="Molpeceres G."/>
            <person name="Ruiz-Duenas F.J."/>
            <person name="Serrano A."/>
            <person name="Henrissat B."/>
            <person name="Drula E."/>
            <person name="Hughes K.W."/>
            <person name="Mata J.L."/>
            <person name="Ishikawa N.K."/>
            <person name="Vargas-Isla R."/>
            <person name="Ushijima S."/>
            <person name="Smith C.A."/>
            <person name="Ahrendt S."/>
            <person name="Andreopoulos W."/>
            <person name="He G."/>
            <person name="Labutti K."/>
            <person name="Lipzen A."/>
            <person name="Ng V."/>
            <person name="Riley R."/>
            <person name="Sandor L."/>
            <person name="Barry K."/>
            <person name="Martinez A.T."/>
            <person name="Xiao Y."/>
            <person name="Gibbons J.G."/>
            <person name="Terashima K."/>
            <person name="Grigoriev I.V."/>
            <person name="Hibbett D.S."/>
        </authorList>
    </citation>
    <scope>NUCLEOTIDE SEQUENCE</scope>
    <source>
        <strain evidence="1">TMI1499</strain>
    </source>
</reference>
<evidence type="ECO:0000313" key="2">
    <source>
        <dbReference type="Proteomes" id="UP001163835"/>
    </source>
</evidence>
<proteinExistence type="predicted"/>
<protein>
    <submittedName>
        <fullName evidence="1">Uncharacterized protein</fullName>
    </submittedName>
</protein>
<organism evidence="1 2">
    <name type="scientific">Lentinula aff. lateritia</name>
    <dbReference type="NCBI Taxonomy" id="2804960"/>
    <lineage>
        <taxon>Eukaryota</taxon>
        <taxon>Fungi</taxon>
        <taxon>Dikarya</taxon>
        <taxon>Basidiomycota</taxon>
        <taxon>Agaricomycotina</taxon>
        <taxon>Agaricomycetes</taxon>
        <taxon>Agaricomycetidae</taxon>
        <taxon>Agaricales</taxon>
        <taxon>Marasmiineae</taxon>
        <taxon>Omphalotaceae</taxon>
        <taxon>Lentinula</taxon>
    </lineage>
</organism>
<dbReference type="Proteomes" id="UP001163835">
    <property type="component" value="Unassembled WGS sequence"/>
</dbReference>
<name>A0ACC1UCA4_9AGAR</name>
<dbReference type="EMBL" id="MU794963">
    <property type="protein sequence ID" value="KAJ3814667.1"/>
    <property type="molecule type" value="Genomic_DNA"/>
</dbReference>